<name>T1GVZ3_MEGSC</name>
<reference evidence="3" key="1">
    <citation type="submission" date="2013-02" db="EMBL/GenBank/DDBJ databases">
        <authorList>
            <person name="Hughes D."/>
        </authorList>
    </citation>
    <scope>NUCLEOTIDE SEQUENCE</scope>
    <source>
        <strain>Durham</strain>
        <strain evidence="3">NC isolate 2 -- Noor lab</strain>
    </source>
</reference>
<dbReference type="EMBL" id="CAQQ02001723">
    <property type="status" value="NOT_ANNOTATED_CDS"/>
    <property type="molecule type" value="Genomic_DNA"/>
</dbReference>
<evidence type="ECO:0000256" key="1">
    <source>
        <dbReference type="SAM" id="MobiDB-lite"/>
    </source>
</evidence>
<feature type="region of interest" description="Disordered" evidence="1">
    <location>
        <begin position="124"/>
        <end position="143"/>
    </location>
</feature>
<keyword evidence="3" id="KW-1185">Reference proteome</keyword>
<organism evidence="2 3">
    <name type="scientific">Megaselia scalaris</name>
    <name type="common">Humpbacked fly</name>
    <name type="synonym">Phora scalaris</name>
    <dbReference type="NCBI Taxonomy" id="36166"/>
    <lineage>
        <taxon>Eukaryota</taxon>
        <taxon>Metazoa</taxon>
        <taxon>Ecdysozoa</taxon>
        <taxon>Arthropoda</taxon>
        <taxon>Hexapoda</taxon>
        <taxon>Insecta</taxon>
        <taxon>Pterygota</taxon>
        <taxon>Neoptera</taxon>
        <taxon>Endopterygota</taxon>
        <taxon>Diptera</taxon>
        <taxon>Brachycera</taxon>
        <taxon>Muscomorpha</taxon>
        <taxon>Platypezoidea</taxon>
        <taxon>Phoridae</taxon>
        <taxon>Megaseliini</taxon>
        <taxon>Megaselia</taxon>
    </lineage>
</organism>
<dbReference type="EnsemblMetazoa" id="MESCA007961-RA">
    <property type="protein sequence ID" value="MESCA007961-PA"/>
    <property type="gene ID" value="MESCA007961"/>
</dbReference>
<evidence type="ECO:0000313" key="3">
    <source>
        <dbReference type="Proteomes" id="UP000015102"/>
    </source>
</evidence>
<dbReference type="HOGENOM" id="CLU_649398_0_0_1"/>
<dbReference type="STRING" id="36166.T1GVZ3"/>
<evidence type="ECO:0000313" key="2">
    <source>
        <dbReference type="EnsemblMetazoa" id="MESCA007961-PA"/>
    </source>
</evidence>
<dbReference type="Proteomes" id="UP000015102">
    <property type="component" value="Unassembled WGS sequence"/>
</dbReference>
<protein>
    <submittedName>
        <fullName evidence="2">Uncharacterized protein</fullName>
    </submittedName>
</protein>
<sequence length="423" mass="45932">MIVDEMHEEYPELLKDQYWEEVVPKDLPYTVASEHYRRHEPKGSAENYKIKQADSMYANIIPTKRMRDEDTYADYESVDTPMAERRKSSNWISRQVSRMGSVRSQSTAYSSGGLFNRNRLNSVYSSPESGLPPGITQPPQGKPSLYDKFVNRKSLRNHRQLLKQNSKLTLNGINQSSAPKTSRPRIPTPDVSNEKEGKFNLNFATSTNGNGPSSTASGVAVVAQNLSKNPLVYPTDDKFTSCHLLLSPIKESDCSSSNNTLQPGSPATAALAQACLPKNFQTSLPTTTTIPVTSIAFPTSTGTVSIVPLHSGGIPEITTTPPTHEASLPSIALSPDSIKELLQGDRDTIDGFINFQDNQGNTITRSGSFSLGHKVSTPVKETPPALTAGSATLTTSSSSGALQLTTQPTELILSPIFDQNIST</sequence>
<feature type="compositionally biased region" description="Polar residues" evidence="1">
    <location>
        <begin position="163"/>
        <end position="180"/>
    </location>
</feature>
<feature type="region of interest" description="Disordered" evidence="1">
    <location>
        <begin position="163"/>
        <end position="196"/>
    </location>
</feature>
<accession>T1GVZ3</accession>
<reference evidence="2" key="2">
    <citation type="submission" date="2015-06" db="UniProtKB">
        <authorList>
            <consortium name="EnsemblMetazoa"/>
        </authorList>
    </citation>
    <scope>IDENTIFICATION</scope>
</reference>
<proteinExistence type="predicted"/>
<dbReference type="AlphaFoldDB" id="T1GVZ3"/>